<keyword evidence="4" id="KW-1185">Reference proteome</keyword>
<gene>
    <name evidence="3" type="ORF">PACLA_8A013723</name>
</gene>
<organism evidence="3 4">
    <name type="scientific">Paramuricea clavata</name>
    <name type="common">Red gorgonian</name>
    <name type="synonym">Violescent sea-whip</name>
    <dbReference type="NCBI Taxonomy" id="317549"/>
    <lineage>
        <taxon>Eukaryota</taxon>
        <taxon>Metazoa</taxon>
        <taxon>Cnidaria</taxon>
        <taxon>Anthozoa</taxon>
        <taxon>Octocorallia</taxon>
        <taxon>Malacalcyonacea</taxon>
        <taxon>Plexauridae</taxon>
        <taxon>Paramuricea</taxon>
    </lineage>
</organism>
<dbReference type="AlphaFoldDB" id="A0A6S7GI06"/>
<evidence type="ECO:0000313" key="4">
    <source>
        <dbReference type="Proteomes" id="UP001152795"/>
    </source>
</evidence>
<evidence type="ECO:0000256" key="2">
    <source>
        <dbReference type="SAM" id="SignalP"/>
    </source>
</evidence>
<feature type="chain" id="PRO_5043680568" evidence="2">
    <location>
        <begin position="20"/>
        <end position="331"/>
    </location>
</feature>
<feature type="signal peptide" evidence="2">
    <location>
        <begin position="1"/>
        <end position="19"/>
    </location>
</feature>
<feature type="region of interest" description="Disordered" evidence="1">
    <location>
        <begin position="299"/>
        <end position="331"/>
    </location>
</feature>
<evidence type="ECO:0000256" key="1">
    <source>
        <dbReference type="SAM" id="MobiDB-lite"/>
    </source>
</evidence>
<sequence>MSVIRRRILYTILLVAVSSNCTKHKVSTLREILQKSILAPSWQFQSIDHKWKWHQQYNDKGLQALSIFVKEFEASYKAAKRELVLMFGEESLIESRLRPMESISQELDDDGNTTVKDLYDLVDAKFRFINSTRFGVAIVKCFGVCPRAGRYSATGYRGITLIAEIDGKPLEVQLMTPYMVMWADWAYGVLLDKSLGSEKDVQKYSRQLSKYYYELDSLRDKRPACPKTLRKTNMKSLMKEAKIFDALGGPLSACQFWNDLTVNKNLNTGARREVIGQVIEQKSKGHGNEPSVIDIDKILKPGDLEEGKGKGNGKESKGSKRSSEWPVYYYY</sequence>
<protein>
    <submittedName>
        <fullName evidence="3">Uncharacterized protein</fullName>
    </submittedName>
</protein>
<accession>A0A6S7GI06</accession>
<dbReference type="OrthoDB" id="5981039at2759"/>
<feature type="compositionally biased region" description="Basic and acidic residues" evidence="1">
    <location>
        <begin position="299"/>
        <end position="323"/>
    </location>
</feature>
<evidence type="ECO:0000313" key="3">
    <source>
        <dbReference type="EMBL" id="CAB3987177.1"/>
    </source>
</evidence>
<proteinExistence type="predicted"/>
<reference evidence="3" key="1">
    <citation type="submission" date="2020-04" db="EMBL/GenBank/DDBJ databases">
        <authorList>
            <person name="Alioto T."/>
            <person name="Alioto T."/>
            <person name="Gomez Garrido J."/>
        </authorList>
    </citation>
    <scope>NUCLEOTIDE SEQUENCE</scope>
    <source>
        <strain evidence="3">A484AB</strain>
    </source>
</reference>
<dbReference type="EMBL" id="CACRXK020001130">
    <property type="protein sequence ID" value="CAB3987177.1"/>
    <property type="molecule type" value="Genomic_DNA"/>
</dbReference>
<comment type="caution">
    <text evidence="3">The sequence shown here is derived from an EMBL/GenBank/DDBJ whole genome shotgun (WGS) entry which is preliminary data.</text>
</comment>
<dbReference type="Proteomes" id="UP001152795">
    <property type="component" value="Unassembled WGS sequence"/>
</dbReference>
<name>A0A6S7GI06_PARCT</name>
<keyword evidence="2" id="KW-0732">Signal</keyword>